<feature type="domain" description="Glycosyl hydrolase family 13 catalytic" evidence="15">
    <location>
        <begin position="46"/>
        <end position="390"/>
    </location>
</feature>
<evidence type="ECO:0000256" key="3">
    <source>
        <dbReference type="ARBA" id="ARBA00008061"/>
    </source>
</evidence>
<dbReference type="eggNOG" id="COG0366">
    <property type="taxonomic scope" value="Bacteria"/>
</dbReference>
<evidence type="ECO:0000313" key="17">
    <source>
        <dbReference type="EMBL" id="ACV09568.1"/>
    </source>
</evidence>
<sequence>MIRGHRMKKGASAIIGLCASALMALTVALVPTTAAQAGPPQRNNSDVISNMFQWTWNSVARECTQVLGPQGYGYVQVSPPQEHIQGSQWWTSYQPVSYRIESKLGTRAEFKAMITACNNAGVGVIADAVINHMTGQTGGTGWAGTTFSLENYPGPDGGYSPQDFNSCKRNIANYGDRYEVQNCRLVALQDLATGNTYVRQEIARYLDDLASLGVAGFRIDAAKHIPATDLEAIKAATTQAKNLYWIHEVIGAPGEPVQPSEYLGSGDSHEFGYGRALKDAFDGDIASLQNINNRGFLPSNRAGVFVDNHDTERNNETMTYQWGAKYKLGNIFMLSYPYGSPSTYSGYTFSNKDAGAPQNGQGKVNDAECTSGAWTCAHRWPEIANMVGFHNTVNGTNLSNWQSPTRNVIAYNRGNKGFVALNNTNSATTREFITTLPNGRYCNVVASNTCTQTFTVSGGKVSVTLPAYGAVALHTGALDGVTPDPDPDPTPDPTPGEALTVYYSTDKNWSNYRIHYRVGTDSWTTAPGAAMAPACTGWVSATVPSNGSAVTAAFNNGSGTWDNNSGKDYTLTGSVAAVKGGAVTTHNPCSGGGGSATQVFYSTTANWSTYNIHYKVDGGSWTSVPGDSMTAACNGWVTRTIASAGKNVTAAFNNGSGTWDNNSGKDYTFSGDVIQIANGAVTAGNPCV</sequence>
<keyword evidence="9 12" id="KW-0119">Carbohydrate metabolism</keyword>
<dbReference type="RefSeq" id="WP_015772196.1">
    <property type="nucleotide sequence ID" value="NC_013174.1"/>
</dbReference>
<dbReference type="STRING" id="471856.Jden_1926"/>
<dbReference type="KEGG" id="jde:Jden_1926"/>
<evidence type="ECO:0000256" key="13">
    <source>
        <dbReference type="SAM" id="SignalP"/>
    </source>
</evidence>
<evidence type="ECO:0000256" key="1">
    <source>
        <dbReference type="ARBA" id="ARBA00000548"/>
    </source>
</evidence>
<keyword evidence="8" id="KW-0106">Calcium</keyword>
<dbReference type="CAZy" id="CBM25">
    <property type="family name" value="Carbohydrate-Binding Module Family 25"/>
</dbReference>
<keyword evidence="10 12" id="KW-0326">Glycosidase</keyword>
<evidence type="ECO:0000256" key="4">
    <source>
        <dbReference type="ARBA" id="ARBA00012595"/>
    </source>
</evidence>
<dbReference type="InterPro" id="IPR006048">
    <property type="entry name" value="A-amylase/branching_C"/>
</dbReference>
<feature type="domain" description="Alpha-amylase C-terminal" evidence="14">
    <location>
        <begin position="399"/>
        <end position="478"/>
    </location>
</feature>
<dbReference type="CAZy" id="GH13">
    <property type="family name" value="Glycoside Hydrolase Family 13"/>
</dbReference>
<evidence type="ECO:0000259" key="15">
    <source>
        <dbReference type="SMART" id="SM00642"/>
    </source>
</evidence>
<dbReference type="Pfam" id="PF02806">
    <property type="entry name" value="Alpha-amylase_C"/>
    <property type="match status" value="1"/>
</dbReference>
<dbReference type="Pfam" id="PF00128">
    <property type="entry name" value="Alpha-amylase"/>
    <property type="match status" value="1"/>
</dbReference>
<dbReference type="PRINTS" id="PR00110">
    <property type="entry name" value="ALPHAAMYLASE"/>
</dbReference>
<evidence type="ECO:0000313" key="18">
    <source>
        <dbReference type="Proteomes" id="UP000000628"/>
    </source>
</evidence>
<name>C7R010_JONDD</name>
<dbReference type="HOGENOM" id="CLU_013336_3_1_11"/>
<keyword evidence="7 12" id="KW-0378">Hydrolase</keyword>
<evidence type="ECO:0000259" key="16">
    <source>
        <dbReference type="SMART" id="SM01066"/>
    </source>
</evidence>
<keyword evidence="18" id="KW-1185">Reference proteome</keyword>
<dbReference type="SMART" id="SM00632">
    <property type="entry name" value="Aamy_C"/>
    <property type="match status" value="1"/>
</dbReference>
<dbReference type="OrthoDB" id="9805159at2"/>
<dbReference type="AlphaFoldDB" id="C7R010"/>
<feature type="domain" description="Carbohydrate binding module family 25" evidence="16">
    <location>
        <begin position="496"/>
        <end position="574"/>
    </location>
</feature>
<evidence type="ECO:0000256" key="6">
    <source>
        <dbReference type="ARBA" id="ARBA00022723"/>
    </source>
</evidence>
<evidence type="ECO:0000256" key="12">
    <source>
        <dbReference type="RuleBase" id="RU361134"/>
    </source>
</evidence>
<organism evidence="17 18">
    <name type="scientific">Jonesia denitrificans (strain ATCC 14870 / DSM 20603 / BCRC 15368 / CIP 55.134 / JCM 11481 / NBRC 15587 / NCTC 10816 / Prevot 55134)</name>
    <name type="common">Listeria denitrificans</name>
    <dbReference type="NCBI Taxonomy" id="471856"/>
    <lineage>
        <taxon>Bacteria</taxon>
        <taxon>Bacillati</taxon>
        <taxon>Actinomycetota</taxon>
        <taxon>Actinomycetes</taxon>
        <taxon>Micrococcales</taxon>
        <taxon>Jonesiaceae</taxon>
        <taxon>Jonesia</taxon>
    </lineage>
</organism>
<dbReference type="GO" id="GO:0046872">
    <property type="term" value="F:metal ion binding"/>
    <property type="evidence" value="ECO:0007669"/>
    <property type="project" value="UniProtKB-KW"/>
</dbReference>
<dbReference type="EMBL" id="CP001706">
    <property type="protein sequence ID" value="ACV09568.1"/>
    <property type="molecule type" value="Genomic_DNA"/>
</dbReference>
<reference evidence="17 18" key="1">
    <citation type="journal article" date="2009" name="Stand. Genomic Sci.">
        <title>Complete genome sequence of Jonesia denitrificans type strain (Prevot 55134).</title>
        <authorList>
            <person name="Pukall R."/>
            <person name="Gehrich-Schroter G."/>
            <person name="Lapidus A."/>
            <person name="Nolan M."/>
            <person name="Glavina Del Rio T."/>
            <person name="Lucas S."/>
            <person name="Chen F."/>
            <person name="Tice H."/>
            <person name="Pitluck S."/>
            <person name="Cheng J.F."/>
            <person name="Copeland A."/>
            <person name="Saunders E."/>
            <person name="Brettin T."/>
            <person name="Detter J.C."/>
            <person name="Bruce D."/>
            <person name="Goodwin L."/>
            <person name="Pati A."/>
            <person name="Ivanova N."/>
            <person name="Mavromatis K."/>
            <person name="Ovchinnikova G."/>
            <person name="Chen A."/>
            <person name="Palaniappan K."/>
            <person name="Land M."/>
            <person name="Hauser L."/>
            <person name="Chang Y.J."/>
            <person name="Jeffries C.D."/>
            <person name="Chain P."/>
            <person name="Goker M."/>
            <person name="Bristow J."/>
            <person name="Eisen J.A."/>
            <person name="Markowitz V."/>
            <person name="Hugenholtz P."/>
            <person name="Kyrpides N.C."/>
            <person name="Klenk H.P."/>
            <person name="Han C."/>
        </authorList>
    </citation>
    <scope>NUCLEOTIDE SEQUENCE [LARGE SCALE GENOMIC DNA]</scope>
    <source>
        <strain evidence="18">ATCC 14870 / DSM 20603 / BCRC 15368 / CIP 55.134 / JCM 11481 / NBRC 15587 / NCTC 10816 / Prevot 55134</strain>
    </source>
</reference>
<dbReference type="SMART" id="SM01066">
    <property type="entry name" value="CBM_25"/>
    <property type="match status" value="2"/>
</dbReference>
<evidence type="ECO:0000256" key="8">
    <source>
        <dbReference type="ARBA" id="ARBA00022837"/>
    </source>
</evidence>
<dbReference type="InterPro" id="IPR031319">
    <property type="entry name" value="A-amylase_C"/>
</dbReference>
<dbReference type="GO" id="GO:0005975">
    <property type="term" value="P:carbohydrate metabolic process"/>
    <property type="evidence" value="ECO:0007669"/>
    <property type="project" value="InterPro"/>
</dbReference>
<dbReference type="Proteomes" id="UP000000628">
    <property type="component" value="Chromosome"/>
</dbReference>
<feature type="chain" id="PRO_5038870629" description="Alpha-amylase" evidence="13">
    <location>
        <begin position="38"/>
        <end position="688"/>
    </location>
</feature>
<evidence type="ECO:0000259" key="14">
    <source>
        <dbReference type="SMART" id="SM00632"/>
    </source>
</evidence>
<dbReference type="Gene3D" id="3.20.20.80">
    <property type="entry name" value="Glycosidases"/>
    <property type="match status" value="1"/>
</dbReference>
<dbReference type="SUPFAM" id="SSF51445">
    <property type="entry name" value="(Trans)glycosidases"/>
    <property type="match status" value="1"/>
</dbReference>
<evidence type="ECO:0000256" key="5">
    <source>
        <dbReference type="ARBA" id="ARBA00017303"/>
    </source>
</evidence>
<evidence type="ECO:0000256" key="7">
    <source>
        <dbReference type="ARBA" id="ARBA00022801"/>
    </source>
</evidence>
<comment type="catalytic activity">
    <reaction evidence="1 12">
        <text>Endohydrolysis of (1-&gt;4)-alpha-D-glucosidic linkages in polysaccharides containing three or more (1-&gt;4)-alpha-linked D-glucose units.</text>
        <dbReference type="EC" id="3.2.1.1"/>
    </reaction>
</comment>
<evidence type="ECO:0000256" key="9">
    <source>
        <dbReference type="ARBA" id="ARBA00023277"/>
    </source>
</evidence>
<dbReference type="InterPro" id="IPR006047">
    <property type="entry name" value="GH13_cat_dom"/>
</dbReference>
<comment type="cofactor">
    <cofactor evidence="2">
        <name>Ca(2+)</name>
        <dbReference type="ChEBI" id="CHEBI:29108"/>
    </cofactor>
</comment>
<comment type="similarity">
    <text evidence="3 11">Belongs to the glycosyl hydrolase 13 family.</text>
</comment>
<keyword evidence="6" id="KW-0479">Metal-binding</keyword>
<dbReference type="InterPro" id="IPR005085">
    <property type="entry name" value="CBM25"/>
</dbReference>
<feature type="signal peptide" evidence="13">
    <location>
        <begin position="1"/>
        <end position="37"/>
    </location>
</feature>
<dbReference type="Gene3D" id="2.60.40.1180">
    <property type="entry name" value="Golgi alpha-mannosidase II"/>
    <property type="match status" value="1"/>
</dbReference>
<dbReference type="GO" id="GO:2001070">
    <property type="term" value="F:starch binding"/>
    <property type="evidence" value="ECO:0007669"/>
    <property type="project" value="InterPro"/>
</dbReference>
<evidence type="ECO:0000256" key="2">
    <source>
        <dbReference type="ARBA" id="ARBA00001913"/>
    </source>
</evidence>
<gene>
    <name evidence="17" type="ordered locus">Jden_1926</name>
</gene>
<proteinExistence type="inferred from homology"/>
<dbReference type="Pfam" id="PF03423">
    <property type="entry name" value="CBM_25"/>
    <property type="match status" value="2"/>
</dbReference>
<dbReference type="CDD" id="cd11317">
    <property type="entry name" value="AmyAc_bac_euk_AmyA"/>
    <property type="match status" value="1"/>
</dbReference>
<dbReference type="InterPro" id="IPR006046">
    <property type="entry name" value="Alpha_amylase"/>
</dbReference>
<keyword evidence="13" id="KW-0732">Signal</keyword>
<dbReference type="InterPro" id="IPR017853">
    <property type="entry name" value="GH"/>
</dbReference>
<protein>
    <recommendedName>
        <fullName evidence="5 12">Alpha-amylase</fullName>
        <ecNumber evidence="4 12">3.2.1.1</ecNumber>
    </recommendedName>
</protein>
<dbReference type="GO" id="GO:0004556">
    <property type="term" value="F:alpha-amylase activity"/>
    <property type="evidence" value="ECO:0007669"/>
    <property type="project" value="UniProtKB-UniRule"/>
</dbReference>
<dbReference type="EC" id="3.2.1.1" evidence="4 12"/>
<feature type="domain" description="Carbohydrate binding module family 25" evidence="16">
    <location>
        <begin position="594"/>
        <end position="672"/>
    </location>
</feature>
<dbReference type="PANTHER" id="PTHR43447">
    <property type="entry name" value="ALPHA-AMYLASE"/>
    <property type="match status" value="1"/>
</dbReference>
<dbReference type="SMART" id="SM00642">
    <property type="entry name" value="Aamy"/>
    <property type="match status" value="1"/>
</dbReference>
<accession>C7R010</accession>
<evidence type="ECO:0000256" key="11">
    <source>
        <dbReference type="RuleBase" id="RU003615"/>
    </source>
</evidence>
<dbReference type="InterPro" id="IPR013780">
    <property type="entry name" value="Glyco_hydro_b"/>
</dbReference>
<dbReference type="InterPro" id="IPR013783">
    <property type="entry name" value="Ig-like_fold"/>
</dbReference>
<evidence type="ECO:0000256" key="10">
    <source>
        <dbReference type="ARBA" id="ARBA00023295"/>
    </source>
</evidence>
<dbReference type="Gene3D" id="2.60.40.10">
    <property type="entry name" value="Immunoglobulins"/>
    <property type="match status" value="2"/>
</dbReference>
<dbReference type="SUPFAM" id="SSF51011">
    <property type="entry name" value="Glycosyl hydrolase domain"/>
    <property type="match status" value="1"/>
</dbReference>